<dbReference type="Proteomes" id="UP001152759">
    <property type="component" value="Chromosome 6"/>
</dbReference>
<organism evidence="1 2">
    <name type="scientific">Bemisia tabaci</name>
    <name type="common">Sweetpotato whitefly</name>
    <name type="synonym">Aleurodes tabaci</name>
    <dbReference type="NCBI Taxonomy" id="7038"/>
    <lineage>
        <taxon>Eukaryota</taxon>
        <taxon>Metazoa</taxon>
        <taxon>Ecdysozoa</taxon>
        <taxon>Arthropoda</taxon>
        <taxon>Hexapoda</taxon>
        <taxon>Insecta</taxon>
        <taxon>Pterygota</taxon>
        <taxon>Neoptera</taxon>
        <taxon>Paraneoptera</taxon>
        <taxon>Hemiptera</taxon>
        <taxon>Sternorrhyncha</taxon>
        <taxon>Aleyrodoidea</taxon>
        <taxon>Aleyrodidae</taxon>
        <taxon>Aleyrodinae</taxon>
        <taxon>Bemisia</taxon>
    </lineage>
</organism>
<keyword evidence="2" id="KW-1185">Reference proteome</keyword>
<dbReference type="EMBL" id="OU963867">
    <property type="protein sequence ID" value="CAH0391626.1"/>
    <property type="molecule type" value="Genomic_DNA"/>
</dbReference>
<reference evidence="1" key="1">
    <citation type="submission" date="2021-12" db="EMBL/GenBank/DDBJ databases">
        <authorList>
            <person name="King R."/>
        </authorList>
    </citation>
    <scope>NUCLEOTIDE SEQUENCE</scope>
</reference>
<gene>
    <name evidence="1" type="ORF">BEMITA_LOCUS10225</name>
</gene>
<proteinExistence type="predicted"/>
<dbReference type="AlphaFoldDB" id="A0A9P0AHD6"/>
<accession>A0A9P0AHD6</accession>
<name>A0A9P0AHD6_BEMTA</name>
<sequence>MSEIKEHLQEVDTHLSKLDQSLMALDESDSQYKKLSSNIIQKIWHGSENVELALQKLGCSGVSSATELNTKLHLMHYNEVAQDSITKGMDGELTSFILTPEYIRSEILKLPMFKDSVYHKDIGMIYRASPTFLTRAIKNTRTLMFLVAIPVIKADDVSPMYRVTNMGYWDSDHYFKYLLPELFYFAKNNNDQHVATPAIEKCRHK</sequence>
<evidence type="ECO:0000313" key="2">
    <source>
        <dbReference type="Proteomes" id="UP001152759"/>
    </source>
</evidence>
<evidence type="ECO:0000313" key="1">
    <source>
        <dbReference type="EMBL" id="CAH0391626.1"/>
    </source>
</evidence>
<protein>
    <submittedName>
        <fullName evidence="1">Uncharacterized protein</fullName>
    </submittedName>
</protein>